<proteinExistence type="predicted"/>
<evidence type="ECO:0000313" key="2">
    <source>
        <dbReference type="Proteomes" id="UP000824265"/>
    </source>
</evidence>
<dbReference type="EMBL" id="DXGH01000056">
    <property type="protein sequence ID" value="HIW81918.1"/>
    <property type="molecule type" value="Genomic_DNA"/>
</dbReference>
<dbReference type="InterPro" id="IPR026989">
    <property type="entry name" value="TnpV"/>
</dbReference>
<gene>
    <name evidence="1" type="ORF">H9742_10470</name>
</gene>
<protein>
    <submittedName>
        <fullName evidence="1">TnpV protein</fullName>
    </submittedName>
</protein>
<reference evidence="1" key="2">
    <citation type="submission" date="2021-04" db="EMBL/GenBank/DDBJ databases">
        <authorList>
            <person name="Gilroy R."/>
        </authorList>
    </citation>
    <scope>NUCLEOTIDE SEQUENCE</scope>
    <source>
        <strain evidence="1">CHK195-6426</strain>
    </source>
</reference>
<reference evidence="1" key="1">
    <citation type="journal article" date="2021" name="PeerJ">
        <title>Extensive microbial diversity within the chicken gut microbiome revealed by metagenomics and culture.</title>
        <authorList>
            <person name="Gilroy R."/>
            <person name="Ravi A."/>
            <person name="Getino M."/>
            <person name="Pursley I."/>
            <person name="Horton D.L."/>
            <person name="Alikhan N.F."/>
            <person name="Baker D."/>
            <person name="Gharbi K."/>
            <person name="Hall N."/>
            <person name="Watson M."/>
            <person name="Adriaenssens E.M."/>
            <person name="Foster-Nyarko E."/>
            <person name="Jarju S."/>
            <person name="Secka A."/>
            <person name="Antonio M."/>
            <person name="Oren A."/>
            <person name="Chaudhuri R.R."/>
            <person name="La Ragione R."/>
            <person name="Hildebrand F."/>
            <person name="Pallen M.J."/>
        </authorList>
    </citation>
    <scope>NUCLEOTIDE SEQUENCE</scope>
    <source>
        <strain evidence="1">CHK195-6426</strain>
    </source>
</reference>
<dbReference type="Pfam" id="PF14198">
    <property type="entry name" value="TnpV"/>
    <property type="match status" value="1"/>
</dbReference>
<accession>A0A9D1R5K3</accession>
<name>A0A9D1R5K3_9FIRM</name>
<organism evidence="1 2">
    <name type="scientific">Candidatus Acetatifactor stercoripullorum</name>
    <dbReference type="NCBI Taxonomy" id="2838414"/>
    <lineage>
        <taxon>Bacteria</taxon>
        <taxon>Bacillati</taxon>
        <taxon>Bacillota</taxon>
        <taxon>Clostridia</taxon>
        <taxon>Lachnospirales</taxon>
        <taxon>Lachnospiraceae</taxon>
        <taxon>Acetatifactor</taxon>
    </lineage>
</organism>
<dbReference type="Proteomes" id="UP000824265">
    <property type="component" value="Unassembled WGS sequence"/>
</dbReference>
<evidence type="ECO:0000313" key="1">
    <source>
        <dbReference type="EMBL" id="HIW81918.1"/>
    </source>
</evidence>
<sequence length="48" mass="5900">MKKTILERMGVTERLKAENLMEWVHRMNNIRQRVNEVVNTEMISYRNH</sequence>
<comment type="caution">
    <text evidence="1">The sequence shown here is derived from an EMBL/GenBank/DDBJ whole genome shotgun (WGS) entry which is preliminary data.</text>
</comment>
<dbReference type="AlphaFoldDB" id="A0A9D1R5K3"/>